<dbReference type="FunFam" id="3.30.200.20:FF:000550">
    <property type="entry name" value="Serine/threonine-protein kinase greatwall"/>
    <property type="match status" value="1"/>
</dbReference>
<feature type="region of interest" description="Disordered" evidence="11">
    <location>
        <begin position="874"/>
        <end position="904"/>
    </location>
</feature>
<organism evidence="13 14">
    <name type="scientific">Cherax quadricarinatus</name>
    <name type="common">Australian red claw crayfish</name>
    <dbReference type="NCBI Taxonomy" id="27406"/>
    <lineage>
        <taxon>Eukaryota</taxon>
        <taxon>Metazoa</taxon>
        <taxon>Ecdysozoa</taxon>
        <taxon>Arthropoda</taxon>
        <taxon>Crustacea</taxon>
        <taxon>Multicrustacea</taxon>
        <taxon>Malacostraca</taxon>
        <taxon>Eumalacostraca</taxon>
        <taxon>Eucarida</taxon>
        <taxon>Decapoda</taxon>
        <taxon>Pleocyemata</taxon>
        <taxon>Astacidea</taxon>
        <taxon>Parastacoidea</taxon>
        <taxon>Parastacidae</taxon>
        <taxon>Cherax</taxon>
    </lineage>
</organism>
<dbReference type="PANTHER" id="PTHR24356">
    <property type="entry name" value="SERINE/THREONINE-PROTEIN KINASE"/>
    <property type="match status" value="1"/>
</dbReference>
<comment type="catalytic activity">
    <reaction evidence="9">
        <text>L-threonyl-[protein] + ATP = O-phospho-L-threonyl-[protein] + ADP + H(+)</text>
        <dbReference type="Rhea" id="RHEA:46608"/>
        <dbReference type="Rhea" id="RHEA-COMP:11060"/>
        <dbReference type="Rhea" id="RHEA-COMP:11605"/>
        <dbReference type="ChEBI" id="CHEBI:15378"/>
        <dbReference type="ChEBI" id="CHEBI:30013"/>
        <dbReference type="ChEBI" id="CHEBI:30616"/>
        <dbReference type="ChEBI" id="CHEBI:61977"/>
        <dbReference type="ChEBI" id="CHEBI:456216"/>
        <dbReference type="EC" id="2.7.11.1"/>
    </reaction>
</comment>
<dbReference type="InterPro" id="IPR000719">
    <property type="entry name" value="Prot_kinase_dom"/>
</dbReference>
<dbReference type="PROSITE" id="PS00108">
    <property type="entry name" value="PROTEIN_KINASE_ST"/>
    <property type="match status" value="1"/>
</dbReference>
<dbReference type="InterPro" id="IPR050236">
    <property type="entry name" value="Ser_Thr_kinase_AGC"/>
</dbReference>
<feature type="domain" description="Protein kinase" evidence="12">
    <location>
        <begin position="679"/>
        <end position="1003"/>
    </location>
</feature>
<evidence type="ECO:0000259" key="12">
    <source>
        <dbReference type="PROSITE" id="PS50011"/>
    </source>
</evidence>
<reference evidence="13 14" key="1">
    <citation type="journal article" date="2024" name="BMC Genomics">
        <title>Genome assembly of redclaw crayfish (Cherax quadricarinatus) provides insights into its immune adaptation and hypoxia tolerance.</title>
        <authorList>
            <person name="Liu Z."/>
            <person name="Zheng J."/>
            <person name="Li H."/>
            <person name="Fang K."/>
            <person name="Wang S."/>
            <person name="He J."/>
            <person name="Zhou D."/>
            <person name="Weng S."/>
            <person name="Chi M."/>
            <person name="Gu Z."/>
            <person name="He J."/>
            <person name="Li F."/>
            <person name="Wang M."/>
        </authorList>
    </citation>
    <scope>NUCLEOTIDE SEQUENCE [LARGE SCALE GENOMIC DNA]</scope>
    <source>
        <strain evidence="13">ZL_2023a</strain>
    </source>
</reference>
<dbReference type="Pfam" id="PF00069">
    <property type="entry name" value="Pkinase"/>
    <property type="match status" value="2"/>
</dbReference>
<dbReference type="EC" id="2.7.11.1" evidence="1"/>
<accession>A0AAW0W880</accession>
<comment type="catalytic activity">
    <reaction evidence="10">
        <text>L-seryl-[protein] + ATP = O-phospho-L-seryl-[protein] + ADP + H(+)</text>
        <dbReference type="Rhea" id="RHEA:17989"/>
        <dbReference type="Rhea" id="RHEA-COMP:9863"/>
        <dbReference type="Rhea" id="RHEA-COMP:11604"/>
        <dbReference type="ChEBI" id="CHEBI:15378"/>
        <dbReference type="ChEBI" id="CHEBI:29999"/>
        <dbReference type="ChEBI" id="CHEBI:30616"/>
        <dbReference type="ChEBI" id="CHEBI:83421"/>
        <dbReference type="ChEBI" id="CHEBI:456216"/>
        <dbReference type="EC" id="2.7.11.1"/>
    </reaction>
</comment>
<evidence type="ECO:0000256" key="2">
    <source>
        <dbReference type="ARBA" id="ARBA00022148"/>
    </source>
</evidence>
<comment type="caution">
    <text evidence="13">The sequence shown here is derived from an EMBL/GenBank/DDBJ whole genome shotgun (WGS) entry which is preliminary data.</text>
</comment>
<feature type="region of interest" description="Disordered" evidence="11">
    <location>
        <begin position="633"/>
        <end position="659"/>
    </location>
</feature>
<feature type="domain" description="Protein kinase" evidence="12">
    <location>
        <begin position="35"/>
        <end position="320"/>
    </location>
</feature>
<dbReference type="Proteomes" id="UP001445076">
    <property type="component" value="Unassembled WGS sequence"/>
</dbReference>
<keyword evidence="14" id="KW-1185">Reference proteome</keyword>
<dbReference type="InterPro" id="IPR008271">
    <property type="entry name" value="Ser/Thr_kinase_AS"/>
</dbReference>
<dbReference type="GO" id="GO:0035556">
    <property type="term" value="P:intracellular signal transduction"/>
    <property type="evidence" value="ECO:0007669"/>
    <property type="project" value="TreeGrafter"/>
</dbReference>
<dbReference type="SUPFAM" id="SSF56112">
    <property type="entry name" value="Protein kinase-like (PK-like)"/>
    <property type="match status" value="1"/>
</dbReference>
<evidence type="ECO:0000313" key="13">
    <source>
        <dbReference type="EMBL" id="KAK8726148.1"/>
    </source>
</evidence>
<evidence type="ECO:0000256" key="7">
    <source>
        <dbReference type="ARBA" id="ARBA00022840"/>
    </source>
</evidence>
<dbReference type="SMART" id="SM00220">
    <property type="entry name" value="S_TKc"/>
    <property type="match status" value="1"/>
</dbReference>
<proteinExistence type="predicted"/>
<evidence type="ECO:0000256" key="6">
    <source>
        <dbReference type="ARBA" id="ARBA00022777"/>
    </source>
</evidence>
<dbReference type="PROSITE" id="PS50011">
    <property type="entry name" value="PROTEIN_KINASE_DOM"/>
    <property type="match status" value="2"/>
</dbReference>
<evidence type="ECO:0000256" key="3">
    <source>
        <dbReference type="ARBA" id="ARBA00022527"/>
    </source>
</evidence>
<keyword evidence="4" id="KW-0808">Transferase</keyword>
<protein>
    <recommendedName>
        <fullName evidence="2">Serine/threonine-protein kinase greatwall</fullName>
        <ecNumber evidence="1">2.7.11.1</ecNumber>
    </recommendedName>
    <alternativeName>
        <fullName evidence="8">Microtubule-associated serine/threonine-protein kinase-like</fullName>
    </alternativeName>
</protein>
<dbReference type="GO" id="GO:0004674">
    <property type="term" value="F:protein serine/threonine kinase activity"/>
    <property type="evidence" value="ECO:0007669"/>
    <property type="project" value="UniProtKB-KW"/>
</dbReference>
<name>A0AAW0W880_CHEQU</name>
<dbReference type="Gene3D" id="3.30.200.20">
    <property type="entry name" value="Phosphorylase Kinase, domain 1"/>
    <property type="match status" value="2"/>
</dbReference>
<evidence type="ECO:0000313" key="14">
    <source>
        <dbReference type="Proteomes" id="UP001445076"/>
    </source>
</evidence>
<feature type="region of interest" description="Disordered" evidence="11">
    <location>
        <begin position="346"/>
        <end position="399"/>
    </location>
</feature>
<evidence type="ECO:0000256" key="5">
    <source>
        <dbReference type="ARBA" id="ARBA00022741"/>
    </source>
</evidence>
<dbReference type="AlphaFoldDB" id="A0AAW0W880"/>
<dbReference type="FunFam" id="1.10.510.10:FF:000484">
    <property type="entry name" value="Serine/threonine-protein kinase greatwall, putative"/>
    <property type="match status" value="1"/>
</dbReference>
<feature type="compositionally biased region" description="Polar residues" evidence="11">
    <location>
        <begin position="874"/>
        <end position="883"/>
    </location>
</feature>
<keyword evidence="6" id="KW-0418">Kinase</keyword>
<dbReference type="PANTHER" id="PTHR24356:SF1">
    <property type="entry name" value="SERINE_THREONINE-PROTEIN KINASE GREATWALL"/>
    <property type="match status" value="1"/>
</dbReference>
<keyword evidence="5" id="KW-0547">Nucleotide-binding</keyword>
<feature type="compositionally biased region" description="Polar residues" evidence="11">
    <location>
        <begin position="288"/>
        <end position="301"/>
    </location>
</feature>
<dbReference type="InterPro" id="IPR011009">
    <property type="entry name" value="Kinase-like_dom_sf"/>
</dbReference>
<keyword evidence="3" id="KW-0723">Serine/threonine-protein kinase</keyword>
<gene>
    <name evidence="13" type="ORF">OTU49_010393</name>
</gene>
<feature type="compositionally biased region" description="Low complexity" evidence="11">
    <location>
        <begin position="639"/>
        <end position="648"/>
    </location>
</feature>
<evidence type="ECO:0000256" key="9">
    <source>
        <dbReference type="ARBA" id="ARBA00047899"/>
    </source>
</evidence>
<feature type="region of interest" description="Disordered" evidence="11">
    <location>
        <begin position="270"/>
        <end position="301"/>
    </location>
</feature>
<feature type="compositionally biased region" description="Polar residues" evidence="11">
    <location>
        <begin position="649"/>
        <end position="659"/>
    </location>
</feature>
<sequence>MDQQENKENILTLSTNKAERIAKKDGKKMPEIEDFQFLKPISRGAFGKVFLGCKKDNLTRLYAIKVVKKSDIVHKNMVEQVITERDALARTKSPYCVQLYYSLQTTSNVYLVMEYLIGGDLKSLLTIYGYFDEPMATFYAAELALALDYLHSHGIVHRDVKPDNLLLDNKGHLKLTDFGLSKITLHKDISSGTPTASRSGLNYIRTPGQILSLTSHLSFKSEDSNSTLNSHSVSDQSTSSVVSIRQASLRNRSVSRFVLRLAGGTPHTPVNVSHGSYVSPSTRERKNVTNPATSVTPINTKGTPSIQFSANLVDLKKKFDFSSDMTPRKEEESDVKKSNVCKLGYTSQGIQSPGRSPVRFHLPCRSPKEGDISSDFDVSLSSDGHESGIHPLPVYPSRDNSLDEIKEELSGDLQSSDTSNISTSSPKKCHTSCNSINTIPVPHSPIATSTHLINSKRETDMIHDTMLVSDKNNKEVCKSLASYEGRSAESKLCCSIDDSENMLGSVIRKQIHTSSEYSDVFLDDIAPNESCTSDIFKPFVPKDPVSATELENADLTVTNKCHTRLRPLSQLTHHMSPVGCPTSDLPSISRVVFSRDIATSSPIPPHVGKSEGADMSHSTIEGCSALLDCKLSNNEPQRSSESSSDSSSKPATVSGQVSNFPISVQADNVSLEQRESTRLEECINISERNYSTISTYQECENFKIPSQTRGIKRSIGSSNASPPTNIARDSQSSGLTRSFGVLQVAGQNPKKRDTRRSPCPLAELRCIQDTNYMHGAPAVDRESRENKRQCVYANDARRAVDGIGEAFHHFNDIQVNDTANKPVRWYSESDMSSDVSEREIGCKDYPGTPVSVSSHSQHSQLFFSYHTPARIPSVPSTPLQEFGQTPLRAPKSVRRGAQPSRSESRILGTPDYLAPELLLHLGHGSAVDWWALGVCLFEFMTGVPPFNDETPEAVFHNILHRDIPWPEGDEALSEAAIKIIDKLLAFDPKVRADFELIKSSSLFHCINLPNLRDMPAPFVPQPDDAMDTTYFEARNNIQHLTVSNFDL</sequence>
<evidence type="ECO:0000256" key="1">
    <source>
        <dbReference type="ARBA" id="ARBA00012513"/>
    </source>
</evidence>
<evidence type="ECO:0000256" key="10">
    <source>
        <dbReference type="ARBA" id="ARBA00048679"/>
    </source>
</evidence>
<dbReference type="GO" id="GO:0005634">
    <property type="term" value="C:nucleus"/>
    <property type="evidence" value="ECO:0007669"/>
    <property type="project" value="TreeGrafter"/>
</dbReference>
<feature type="compositionally biased region" description="Polar residues" evidence="11">
    <location>
        <begin position="270"/>
        <end position="281"/>
    </location>
</feature>
<dbReference type="EMBL" id="JARKIK010000080">
    <property type="protein sequence ID" value="KAK8726148.1"/>
    <property type="molecule type" value="Genomic_DNA"/>
</dbReference>
<evidence type="ECO:0000256" key="11">
    <source>
        <dbReference type="SAM" id="MobiDB-lite"/>
    </source>
</evidence>
<feature type="region of interest" description="Disordered" evidence="11">
    <location>
        <begin position="710"/>
        <end position="733"/>
    </location>
</feature>
<dbReference type="Gene3D" id="1.10.510.10">
    <property type="entry name" value="Transferase(Phosphotransferase) domain 1"/>
    <property type="match status" value="2"/>
</dbReference>
<dbReference type="GO" id="GO:0005524">
    <property type="term" value="F:ATP binding"/>
    <property type="evidence" value="ECO:0007669"/>
    <property type="project" value="UniProtKB-KW"/>
</dbReference>
<keyword evidence="7" id="KW-0067">ATP-binding</keyword>
<evidence type="ECO:0000256" key="8">
    <source>
        <dbReference type="ARBA" id="ARBA00033099"/>
    </source>
</evidence>
<evidence type="ECO:0000256" key="4">
    <source>
        <dbReference type="ARBA" id="ARBA00022679"/>
    </source>
</evidence>